<evidence type="ECO:0000256" key="7">
    <source>
        <dbReference type="ARBA" id="ARBA00023157"/>
    </source>
</evidence>
<dbReference type="GO" id="GO:0005125">
    <property type="term" value="F:cytokine activity"/>
    <property type="evidence" value="ECO:0007669"/>
    <property type="project" value="TreeGrafter"/>
</dbReference>
<evidence type="ECO:0000256" key="1">
    <source>
        <dbReference type="ARBA" id="ARBA00004498"/>
    </source>
</evidence>
<dbReference type="Proteomes" id="UP001159428">
    <property type="component" value="Unassembled WGS sequence"/>
</dbReference>
<evidence type="ECO:0000256" key="2">
    <source>
        <dbReference type="ARBA" id="ARBA00005683"/>
    </source>
</evidence>
<evidence type="ECO:0000256" key="6">
    <source>
        <dbReference type="ARBA" id="ARBA00022687"/>
    </source>
</evidence>
<comment type="function">
    <text evidence="8">Ligand for members of the frizzled family of seven transmembrane receptors.</text>
</comment>
<dbReference type="GO" id="GO:0005109">
    <property type="term" value="F:frizzled binding"/>
    <property type="evidence" value="ECO:0007669"/>
    <property type="project" value="TreeGrafter"/>
</dbReference>
<comment type="caution">
    <text evidence="10">The sequence shown here is derived from an EMBL/GenBank/DDBJ whole genome shotgun (WGS) entry which is preliminary data.</text>
</comment>
<sequence>MSLSMIFPAIIFTLAFLLMVTSTESKRADSGSTIANSIKDASIKKNIMRAGVNRGLKECRRLFKDEVWDCSFYNESVTGELPDFILTTLPYANKETAFLHAITTAGILQEILSKCDANKITECSCNKKRRQSRGCSEKLLFAEKMTLSLTATERQGNDERRTIDKDNKKVGIQVFKTNYNRNCLGRVTRNCYNFQDVANELKNKYHSAINKTNKAQQLDIGGVFQRNNMQELTYWDPSPDYCVHDVTTGSPGLKGRVCGNDGTKTRHCRSLCKKCGLKLRRMSPDNCRDCPDKYTVCMEKKTVHPFKSLN</sequence>
<name>A0AAU9XLD9_9CNID</name>
<comment type="similarity">
    <text evidence="2 8">Belongs to the Wnt family.</text>
</comment>
<dbReference type="GO" id="GO:0030182">
    <property type="term" value="P:neuron differentiation"/>
    <property type="evidence" value="ECO:0007669"/>
    <property type="project" value="TreeGrafter"/>
</dbReference>
<keyword evidence="3 8" id="KW-0217">Developmental protein</keyword>
<dbReference type="GO" id="GO:0045165">
    <property type="term" value="P:cell fate commitment"/>
    <property type="evidence" value="ECO:0007669"/>
    <property type="project" value="TreeGrafter"/>
</dbReference>
<evidence type="ECO:0000256" key="4">
    <source>
        <dbReference type="ARBA" id="ARBA00022525"/>
    </source>
</evidence>
<keyword evidence="5" id="KW-0272">Extracellular matrix</keyword>
<dbReference type="GO" id="GO:0060070">
    <property type="term" value="P:canonical Wnt signaling pathway"/>
    <property type="evidence" value="ECO:0007669"/>
    <property type="project" value="TreeGrafter"/>
</dbReference>
<proteinExistence type="inferred from homology"/>
<accession>A0AAU9XLD9</accession>
<evidence type="ECO:0000313" key="11">
    <source>
        <dbReference type="Proteomes" id="UP001159428"/>
    </source>
</evidence>
<gene>
    <name evidence="10" type="ORF">PMEA_00026556</name>
</gene>
<dbReference type="PRINTS" id="PR01349">
    <property type="entry name" value="WNTPROTEIN"/>
</dbReference>
<dbReference type="EMBL" id="CALNXJ010000050">
    <property type="protein sequence ID" value="CAH3152134.1"/>
    <property type="molecule type" value="Genomic_DNA"/>
</dbReference>
<reference evidence="10 11" key="1">
    <citation type="submission" date="2022-05" db="EMBL/GenBank/DDBJ databases">
        <authorList>
            <consortium name="Genoscope - CEA"/>
            <person name="William W."/>
        </authorList>
    </citation>
    <scope>NUCLEOTIDE SEQUENCE [LARGE SCALE GENOMIC DNA]</scope>
</reference>
<feature type="chain" id="PRO_5043628238" description="Protein Wnt" evidence="9">
    <location>
        <begin position="26"/>
        <end position="310"/>
    </location>
</feature>
<keyword evidence="11" id="KW-1185">Reference proteome</keyword>
<organism evidence="10 11">
    <name type="scientific">Pocillopora meandrina</name>
    <dbReference type="NCBI Taxonomy" id="46732"/>
    <lineage>
        <taxon>Eukaryota</taxon>
        <taxon>Metazoa</taxon>
        <taxon>Cnidaria</taxon>
        <taxon>Anthozoa</taxon>
        <taxon>Hexacorallia</taxon>
        <taxon>Scleractinia</taxon>
        <taxon>Astrocoeniina</taxon>
        <taxon>Pocilloporidae</taxon>
        <taxon>Pocillopora</taxon>
    </lineage>
</organism>
<comment type="subcellular location">
    <subcellularLocation>
        <location evidence="1 8">Secreted</location>
        <location evidence="1 8">Extracellular space</location>
        <location evidence="1 8">Extracellular matrix</location>
    </subcellularLocation>
</comment>
<evidence type="ECO:0000256" key="5">
    <source>
        <dbReference type="ARBA" id="ARBA00022530"/>
    </source>
</evidence>
<protein>
    <recommendedName>
        <fullName evidence="8">Protein Wnt</fullName>
    </recommendedName>
</protein>
<evidence type="ECO:0000256" key="9">
    <source>
        <dbReference type="SAM" id="SignalP"/>
    </source>
</evidence>
<dbReference type="InterPro" id="IPR005817">
    <property type="entry name" value="Wnt"/>
</dbReference>
<keyword evidence="4" id="KW-0964">Secreted</keyword>
<keyword evidence="7" id="KW-1015">Disulfide bond</keyword>
<feature type="signal peptide" evidence="9">
    <location>
        <begin position="1"/>
        <end position="25"/>
    </location>
</feature>
<keyword evidence="9" id="KW-0732">Signal</keyword>
<evidence type="ECO:0000256" key="8">
    <source>
        <dbReference type="RuleBase" id="RU003500"/>
    </source>
</evidence>
<dbReference type="SMART" id="SM00097">
    <property type="entry name" value="WNT1"/>
    <property type="match status" value="1"/>
</dbReference>
<dbReference type="Pfam" id="PF00110">
    <property type="entry name" value="wnt"/>
    <property type="match status" value="1"/>
</dbReference>
<dbReference type="PANTHER" id="PTHR12027:SF81">
    <property type="entry name" value="WNT INHIBITOR OF DORSAL PROTEIN"/>
    <property type="match status" value="1"/>
</dbReference>
<dbReference type="GO" id="GO:0005615">
    <property type="term" value="C:extracellular space"/>
    <property type="evidence" value="ECO:0007669"/>
    <property type="project" value="TreeGrafter"/>
</dbReference>
<evidence type="ECO:0000256" key="3">
    <source>
        <dbReference type="ARBA" id="ARBA00022473"/>
    </source>
</evidence>
<dbReference type="PANTHER" id="PTHR12027">
    <property type="entry name" value="WNT RELATED"/>
    <property type="match status" value="1"/>
</dbReference>
<evidence type="ECO:0000313" key="10">
    <source>
        <dbReference type="EMBL" id="CAH3152134.1"/>
    </source>
</evidence>
<dbReference type="AlphaFoldDB" id="A0AAU9XLD9"/>
<keyword evidence="6 8" id="KW-0879">Wnt signaling pathway</keyword>